<dbReference type="EMBL" id="DRUB01000072">
    <property type="protein sequence ID" value="HHR95973.1"/>
    <property type="molecule type" value="Genomic_DNA"/>
</dbReference>
<sequence length="80" mass="9578">MNIVYTLHALERIRQRGIDRELIRLCIQSPDRDEEIEGIRRCVKKINDKVIIVAYRKENDSFIVITAYMSSKLHKYLEKE</sequence>
<evidence type="ECO:0000313" key="2">
    <source>
        <dbReference type="EMBL" id="HHR95973.1"/>
    </source>
</evidence>
<dbReference type="AlphaFoldDB" id="A0A7C5YXL6"/>
<reference evidence="2" key="1">
    <citation type="journal article" date="2020" name="mSystems">
        <title>Genome- and Community-Level Interaction Insights into Carbon Utilization and Element Cycling Functions of Hydrothermarchaeota in Hydrothermal Sediment.</title>
        <authorList>
            <person name="Zhou Z."/>
            <person name="Liu Y."/>
            <person name="Xu W."/>
            <person name="Pan J."/>
            <person name="Luo Z.H."/>
            <person name="Li M."/>
        </authorList>
    </citation>
    <scope>NUCLEOTIDE SEQUENCE [LARGE SCALE GENOMIC DNA]</scope>
    <source>
        <strain evidence="2">SpSt-1</strain>
        <strain evidence="1">SpSt-1105</strain>
    </source>
</reference>
<proteinExistence type="predicted"/>
<protein>
    <submittedName>
        <fullName evidence="2">DUF4258 domain-containing protein</fullName>
    </submittedName>
</protein>
<evidence type="ECO:0000313" key="1">
    <source>
        <dbReference type="EMBL" id="HHQ49874.1"/>
    </source>
</evidence>
<dbReference type="InterPro" id="IPR025354">
    <property type="entry name" value="DUF4258"/>
</dbReference>
<name>A0A7C5YXL6_9CREN</name>
<dbReference type="Pfam" id="PF14076">
    <property type="entry name" value="DUF4258"/>
    <property type="match status" value="1"/>
</dbReference>
<dbReference type="EMBL" id="DRYQ01000011">
    <property type="protein sequence ID" value="HHQ49874.1"/>
    <property type="molecule type" value="Genomic_DNA"/>
</dbReference>
<comment type="caution">
    <text evidence="2">The sequence shown here is derived from an EMBL/GenBank/DDBJ whole genome shotgun (WGS) entry which is preliminary data.</text>
</comment>
<organism evidence="2">
    <name type="scientific">Ignisphaera aggregans</name>
    <dbReference type="NCBI Taxonomy" id="334771"/>
    <lineage>
        <taxon>Archaea</taxon>
        <taxon>Thermoproteota</taxon>
        <taxon>Thermoprotei</taxon>
        <taxon>Desulfurococcales</taxon>
        <taxon>Desulfurococcaceae</taxon>
        <taxon>Ignisphaera</taxon>
    </lineage>
</organism>
<accession>A0A7C5YXL6</accession>
<gene>
    <name evidence="2" type="ORF">ENL47_03940</name>
    <name evidence="1" type="ORF">ENM66_00770</name>
</gene>